<feature type="transmembrane region" description="Helical" evidence="3">
    <location>
        <begin position="185"/>
        <end position="208"/>
    </location>
</feature>
<keyword evidence="5" id="KW-1185">Reference proteome</keyword>
<dbReference type="GO" id="GO:0005784">
    <property type="term" value="C:Sec61 translocon complex"/>
    <property type="evidence" value="ECO:0000318"/>
    <property type="project" value="GO_Central"/>
</dbReference>
<dbReference type="SUPFAM" id="SSF103491">
    <property type="entry name" value="Preprotein translocase SecY subunit"/>
    <property type="match status" value="1"/>
</dbReference>
<dbReference type="EMBL" id="CM000762">
    <property type="protein sequence ID" value="OQU86062.1"/>
    <property type="molecule type" value="Genomic_DNA"/>
</dbReference>
<dbReference type="GO" id="GO:0009535">
    <property type="term" value="C:chloroplast thylakoid membrane"/>
    <property type="evidence" value="ECO:0007669"/>
    <property type="project" value="UniProtKB-SubCell"/>
</dbReference>
<evidence type="ECO:0000256" key="2">
    <source>
        <dbReference type="RuleBase" id="RU004349"/>
    </source>
</evidence>
<evidence type="ECO:0000256" key="3">
    <source>
        <dbReference type="SAM" id="Phobius"/>
    </source>
</evidence>
<dbReference type="Gramene" id="OQU86062">
    <property type="protein sequence ID" value="OQU86062"/>
    <property type="gene ID" value="SORBI_3003G007650"/>
</dbReference>
<keyword evidence="3" id="KW-1133">Transmembrane helix</keyword>
<evidence type="ECO:0000256" key="1">
    <source>
        <dbReference type="ARBA" id="ARBA00004454"/>
    </source>
</evidence>
<keyword evidence="3" id="KW-0812">Transmembrane</keyword>
<feature type="transmembrane region" description="Helical" evidence="3">
    <location>
        <begin position="344"/>
        <end position="362"/>
    </location>
</feature>
<dbReference type="InterPro" id="IPR002208">
    <property type="entry name" value="SecY/SEC61-alpha"/>
</dbReference>
<reference evidence="4 5" key="1">
    <citation type="journal article" date="2009" name="Nature">
        <title>The Sorghum bicolor genome and the diversification of grasses.</title>
        <authorList>
            <person name="Paterson A.H."/>
            <person name="Bowers J.E."/>
            <person name="Bruggmann R."/>
            <person name="Dubchak I."/>
            <person name="Grimwood J."/>
            <person name="Gundlach H."/>
            <person name="Haberer G."/>
            <person name="Hellsten U."/>
            <person name="Mitros T."/>
            <person name="Poliakov A."/>
            <person name="Schmutz J."/>
            <person name="Spannagl M."/>
            <person name="Tang H."/>
            <person name="Wang X."/>
            <person name="Wicker T."/>
            <person name="Bharti A.K."/>
            <person name="Chapman J."/>
            <person name="Feltus F.A."/>
            <person name="Gowik U."/>
            <person name="Grigoriev I.V."/>
            <person name="Lyons E."/>
            <person name="Maher C.A."/>
            <person name="Martis M."/>
            <person name="Narechania A."/>
            <person name="Otillar R.P."/>
            <person name="Penning B.W."/>
            <person name="Salamov A.A."/>
            <person name="Wang Y."/>
            <person name="Zhang L."/>
            <person name="Carpita N.C."/>
            <person name="Freeling M."/>
            <person name="Gingle A.R."/>
            <person name="Hash C.T."/>
            <person name="Keller B."/>
            <person name="Klein P."/>
            <person name="Kresovich S."/>
            <person name="McCann M.C."/>
            <person name="Ming R."/>
            <person name="Peterson D.G."/>
            <person name="Mehboob-ur-Rahman"/>
            <person name="Ware D."/>
            <person name="Westhoff P."/>
            <person name="Mayer K.F."/>
            <person name="Messing J."/>
            <person name="Rokhsar D.S."/>
        </authorList>
    </citation>
    <scope>NUCLEOTIDE SEQUENCE [LARGE SCALE GENOMIC DNA]</scope>
    <source>
        <strain evidence="5">cv. BTx623</strain>
    </source>
</reference>
<dbReference type="GO" id="GO:0008320">
    <property type="term" value="F:protein transmembrane transporter activity"/>
    <property type="evidence" value="ECO:0000318"/>
    <property type="project" value="GO_Central"/>
</dbReference>
<reference evidence="5" key="2">
    <citation type="journal article" date="2018" name="Plant J.">
        <title>The Sorghum bicolor reference genome: improved assembly, gene annotations, a transcriptome atlas, and signatures of genome organization.</title>
        <authorList>
            <person name="McCormick R.F."/>
            <person name="Truong S.K."/>
            <person name="Sreedasyam A."/>
            <person name="Jenkins J."/>
            <person name="Shu S."/>
            <person name="Sims D."/>
            <person name="Kennedy M."/>
            <person name="Amirebrahimi M."/>
            <person name="Weers B.D."/>
            <person name="McKinley B."/>
            <person name="Mattison A."/>
            <person name="Morishige D.T."/>
            <person name="Grimwood J."/>
            <person name="Schmutz J."/>
            <person name="Mullet J.E."/>
        </authorList>
    </citation>
    <scope>NUCLEOTIDE SEQUENCE [LARGE SCALE GENOMIC DNA]</scope>
    <source>
        <strain evidence="5">cv. BTx623</strain>
    </source>
</reference>
<dbReference type="InterPro" id="IPR023201">
    <property type="entry name" value="SecY_dom_sf"/>
</dbReference>
<sequence>MHTASAYNPDSVMAAGICSLVMSESLLHILLRVKIIKVGSNATPEDHSMFLNGVRKLFGILIAAAISVSNMLLLTITGKHSTGQAILVVLQLFSGGVVVIYLDELLRKGYGLLSSIPLFTATNICKNIFWKAFSPFIIRLYGGQCGDRYDERAAISSHIHRLIGNGADELSAVHKAFSSRDLPDMAGVLATCIFFLLVLNLQGFRIVLPLRLSYLSFAPLLFQDALVLTLYLIPQLLYMKFGETKVVNLLGKWKESKYFGQAIPVGGFAYYLTTPPTLDEFGRHPFHGLFYAFWLLLGCAFASMAFFEGLSYSERYVARLLGERRGVMMMAQPDSVPQHRWRRYVATAAFHVGLCIGALTLLAGLAGVVGSASGIMLVATVLYSCFEEIKGRPAGAFGL</sequence>
<dbReference type="InParanoid" id="A0A1W0VVA3"/>
<organism evidence="4 5">
    <name type="scientific">Sorghum bicolor</name>
    <name type="common">Sorghum</name>
    <name type="synonym">Sorghum vulgare</name>
    <dbReference type="NCBI Taxonomy" id="4558"/>
    <lineage>
        <taxon>Eukaryota</taxon>
        <taxon>Viridiplantae</taxon>
        <taxon>Streptophyta</taxon>
        <taxon>Embryophyta</taxon>
        <taxon>Tracheophyta</taxon>
        <taxon>Spermatophyta</taxon>
        <taxon>Magnoliopsida</taxon>
        <taxon>Liliopsida</taxon>
        <taxon>Poales</taxon>
        <taxon>Poaceae</taxon>
        <taxon>PACMAD clade</taxon>
        <taxon>Panicoideae</taxon>
        <taxon>Andropogonodae</taxon>
        <taxon>Andropogoneae</taxon>
        <taxon>Sorghinae</taxon>
        <taxon>Sorghum</taxon>
    </lineage>
</organism>
<feature type="transmembrane region" description="Helical" evidence="3">
    <location>
        <begin position="214"/>
        <end position="237"/>
    </location>
</feature>
<dbReference type="PANTHER" id="PTHR10906">
    <property type="entry name" value="SECY/SEC61-ALPHA FAMILY MEMBER"/>
    <property type="match status" value="1"/>
</dbReference>
<comment type="subcellular location">
    <subcellularLocation>
        <location evidence="1">Plastid</location>
        <location evidence="1">Chloroplast thylakoid membrane</location>
        <topology evidence="1">Multi-pass membrane protein</topology>
    </subcellularLocation>
</comment>
<dbReference type="OMA" id="CIFWKAF"/>
<protein>
    <recommendedName>
        <fullName evidence="6">Translocon Sec61/SecY plug domain-containing protein</fullName>
    </recommendedName>
</protein>
<comment type="similarity">
    <text evidence="2">Belongs to the SecY/SEC61-alpha family.</text>
</comment>
<feature type="transmembrane region" description="Helical" evidence="3">
    <location>
        <begin position="258"/>
        <end position="274"/>
    </location>
</feature>
<evidence type="ECO:0000313" key="4">
    <source>
        <dbReference type="EMBL" id="OQU86062.1"/>
    </source>
</evidence>
<dbReference type="GO" id="GO:0005048">
    <property type="term" value="F:signal sequence binding"/>
    <property type="evidence" value="ECO:0000318"/>
    <property type="project" value="GO_Central"/>
</dbReference>
<dbReference type="STRING" id="4558.A0A1W0VVA3"/>
<dbReference type="Gene3D" id="1.10.3370.10">
    <property type="entry name" value="SecY subunit domain"/>
    <property type="match status" value="1"/>
</dbReference>
<feature type="transmembrane region" description="Helical" evidence="3">
    <location>
        <begin position="286"/>
        <end position="307"/>
    </location>
</feature>
<dbReference type="GO" id="GO:0031204">
    <property type="term" value="P:post-translational protein targeting to membrane, translocation"/>
    <property type="evidence" value="ECO:0000318"/>
    <property type="project" value="GO_Central"/>
</dbReference>
<dbReference type="GO" id="GO:0043022">
    <property type="term" value="F:ribosome binding"/>
    <property type="evidence" value="ECO:0000318"/>
    <property type="project" value="GO_Central"/>
</dbReference>
<feature type="transmembrane region" description="Helical" evidence="3">
    <location>
        <begin position="82"/>
        <end position="102"/>
    </location>
</feature>
<dbReference type="Pfam" id="PF00344">
    <property type="entry name" value="SecY"/>
    <property type="match status" value="1"/>
</dbReference>
<name>A0A1W0VVA3_SORBI</name>
<dbReference type="AlphaFoldDB" id="A0A1W0VVA3"/>
<keyword evidence="3" id="KW-0472">Membrane</keyword>
<dbReference type="Proteomes" id="UP000000768">
    <property type="component" value="Chromosome 3"/>
</dbReference>
<evidence type="ECO:0000313" key="5">
    <source>
        <dbReference type="Proteomes" id="UP000000768"/>
    </source>
</evidence>
<proteinExistence type="inferred from homology"/>
<dbReference type="GO" id="GO:0006616">
    <property type="term" value="P:SRP-dependent cotranslational protein targeting to membrane, translocation"/>
    <property type="evidence" value="ECO:0000318"/>
    <property type="project" value="GO_Central"/>
</dbReference>
<feature type="transmembrane region" description="Helical" evidence="3">
    <location>
        <begin position="57"/>
        <end position="76"/>
    </location>
</feature>
<evidence type="ECO:0008006" key="6">
    <source>
        <dbReference type="Google" id="ProtNLM"/>
    </source>
</evidence>
<gene>
    <name evidence="4" type="ORF">SORBI_3003G007650</name>
</gene>
<accession>A0A1W0VVA3</accession>